<evidence type="ECO:0000313" key="15">
    <source>
        <dbReference type="EMBL" id="CAH3042651.1"/>
    </source>
</evidence>
<dbReference type="Gene3D" id="3.40.220.10">
    <property type="entry name" value="Leucine Aminopeptidase, subunit E, domain 1"/>
    <property type="match status" value="1"/>
</dbReference>
<dbReference type="Gene3D" id="3.30.40.10">
    <property type="entry name" value="Zinc/RING finger domain, C3HC4 (zinc finger)"/>
    <property type="match status" value="1"/>
</dbReference>
<dbReference type="InterPro" id="IPR035979">
    <property type="entry name" value="RBD_domain_sf"/>
</dbReference>
<keyword evidence="6" id="KW-0479">Metal-binding</keyword>
<evidence type="ECO:0000256" key="9">
    <source>
        <dbReference type="PROSITE-ProRule" id="PRU00175"/>
    </source>
</evidence>
<dbReference type="GO" id="GO:0003723">
    <property type="term" value="F:RNA binding"/>
    <property type="evidence" value="ECO:0007669"/>
    <property type="project" value="UniProtKB-UniRule"/>
</dbReference>
<dbReference type="EC" id="2.3.2.27" evidence="4"/>
<reference evidence="15 16" key="1">
    <citation type="submission" date="2022-05" db="EMBL/GenBank/DDBJ databases">
        <authorList>
            <consortium name="Genoscope - CEA"/>
            <person name="William W."/>
        </authorList>
    </citation>
    <scope>NUCLEOTIDE SEQUENCE [LARGE SCALE GENOMIC DNA]</scope>
</reference>
<dbReference type="InterPro" id="IPR043472">
    <property type="entry name" value="Macro_dom-like"/>
</dbReference>
<feature type="compositionally biased region" description="Polar residues" evidence="11">
    <location>
        <begin position="862"/>
        <end position="883"/>
    </location>
</feature>
<dbReference type="PROSITE" id="PS50089">
    <property type="entry name" value="ZF_RING_2"/>
    <property type="match status" value="1"/>
</dbReference>
<evidence type="ECO:0000259" key="12">
    <source>
        <dbReference type="PROSITE" id="PS50089"/>
    </source>
</evidence>
<evidence type="ECO:0000256" key="7">
    <source>
        <dbReference type="ARBA" id="ARBA00022771"/>
    </source>
</evidence>
<feature type="compositionally biased region" description="Basic and acidic residues" evidence="11">
    <location>
        <begin position="690"/>
        <end position="713"/>
    </location>
</feature>
<comment type="catalytic activity">
    <reaction evidence="1">
        <text>S-ubiquitinyl-[E2 ubiquitin-conjugating enzyme]-L-cysteine + [acceptor protein]-L-lysine = [E2 ubiquitin-conjugating enzyme]-L-cysteine + N(6)-ubiquitinyl-[acceptor protein]-L-lysine.</text>
        <dbReference type="EC" id="2.3.2.27"/>
    </reaction>
</comment>
<evidence type="ECO:0000256" key="5">
    <source>
        <dbReference type="ARBA" id="ARBA00022679"/>
    </source>
</evidence>
<dbReference type="EMBL" id="CALNXJ010000006">
    <property type="protein sequence ID" value="CAH3042651.1"/>
    <property type="molecule type" value="Genomic_DNA"/>
</dbReference>
<dbReference type="InterPro" id="IPR039398">
    <property type="entry name" value="Deltex_fam"/>
</dbReference>
<dbReference type="InterPro" id="IPR039396">
    <property type="entry name" value="Deltex_C"/>
</dbReference>
<feature type="domain" description="RING-type" evidence="12">
    <location>
        <begin position="923"/>
        <end position="962"/>
    </location>
</feature>
<dbReference type="InterPro" id="IPR017907">
    <property type="entry name" value="Znf_RING_CS"/>
</dbReference>
<evidence type="ECO:0000256" key="6">
    <source>
        <dbReference type="ARBA" id="ARBA00022723"/>
    </source>
</evidence>
<evidence type="ECO:0000256" key="4">
    <source>
        <dbReference type="ARBA" id="ARBA00012483"/>
    </source>
</evidence>
<dbReference type="PROSITE" id="PS00518">
    <property type="entry name" value="ZF_RING_1"/>
    <property type="match status" value="1"/>
</dbReference>
<feature type="region of interest" description="Disordered" evidence="11">
    <location>
        <begin position="559"/>
        <end position="625"/>
    </location>
</feature>
<evidence type="ECO:0000256" key="3">
    <source>
        <dbReference type="ARBA" id="ARBA00009413"/>
    </source>
</evidence>
<dbReference type="Pfam" id="PF01661">
    <property type="entry name" value="Macro"/>
    <property type="match status" value="1"/>
</dbReference>
<protein>
    <recommendedName>
        <fullName evidence="4">RING-type E3 ubiquitin transferase</fullName>
        <ecNumber evidence="4">2.3.2.27</ecNumber>
    </recommendedName>
</protein>
<dbReference type="PROSITE" id="PS51154">
    <property type="entry name" value="MACRO"/>
    <property type="match status" value="1"/>
</dbReference>
<feature type="region of interest" description="Disordered" evidence="11">
    <location>
        <begin position="640"/>
        <end position="908"/>
    </location>
</feature>
<feature type="compositionally biased region" description="Basic and acidic residues" evidence="11">
    <location>
        <begin position="755"/>
        <end position="765"/>
    </location>
</feature>
<dbReference type="GO" id="GO:0007219">
    <property type="term" value="P:Notch signaling pathway"/>
    <property type="evidence" value="ECO:0007669"/>
    <property type="project" value="InterPro"/>
</dbReference>
<feature type="compositionally biased region" description="Polar residues" evidence="11">
    <location>
        <begin position="611"/>
        <end position="624"/>
    </location>
</feature>
<gene>
    <name evidence="15" type="ORF">PMEA_00028933</name>
</gene>
<dbReference type="AlphaFoldDB" id="A0AAU9W3A0"/>
<feature type="compositionally biased region" description="Polar residues" evidence="11">
    <location>
        <begin position="767"/>
        <end position="776"/>
    </location>
</feature>
<feature type="compositionally biased region" description="Polar residues" evidence="11">
    <location>
        <begin position="802"/>
        <end position="830"/>
    </location>
</feature>
<dbReference type="GO" id="GO:0008270">
    <property type="term" value="F:zinc ion binding"/>
    <property type="evidence" value="ECO:0007669"/>
    <property type="project" value="UniProtKB-KW"/>
</dbReference>
<dbReference type="SUPFAM" id="SSF57850">
    <property type="entry name" value="RING/U-box"/>
    <property type="match status" value="1"/>
</dbReference>
<evidence type="ECO:0000256" key="8">
    <source>
        <dbReference type="ARBA" id="ARBA00022833"/>
    </source>
</evidence>
<evidence type="ECO:0000256" key="10">
    <source>
        <dbReference type="PROSITE-ProRule" id="PRU00176"/>
    </source>
</evidence>
<dbReference type="SMART" id="SM00184">
    <property type="entry name" value="RING"/>
    <property type="match status" value="1"/>
</dbReference>
<feature type="compositionally biased region" description="Polar residues" evidence="11">
    <location>
        <begin position="559"/>
        <end position="581"/>
    </location>
</feature>
<dbReference type="PROSITE" id="PS50102">
    <property type="entry name" value="RRM"/>
    <property type="match status" value="1"/>
</dbReference>
<dbReference type="Pfam" id="PF21718">
    <property type="entry name" value="KH_DTX3L"/>
    <property type="match status" value="1"/>
</dbReference>
<dbReference type="Gene3D" id="3.30.70.330">
    <property type="match status" value="1"/>
</dbReference>
<evidence type="ECO:0000256" key="2">
    <source>
        <dbReference type="ARBA" id="ARBA00004906"/>
    </source>
</evidence>
<feature type="domain" description="Macro" evidence="14">
    <location>
        <begin position="363"/>
        <end position="553"/>
    </location>
</feature>
<dbReference type="Pfam" id="PF23085">
    <property type="entry name" value="RRM_PARP14_3"/>
    <property type="match status" value="1"/>
</dbReference>
<keyword evidence="10" id="KW-0694">RNA-binding</keyword>
<proteinExistence type="inferred from homology"/>
<comment type="similarity">
    <text evidence="3">Belongs to the Deltex family.</text>
</comment>
<evidence type="ECO:0000259" key="14">
    <source>
        <dbReference type="PROSITE" id="PS51154"/>
    </source>
</evidence>
<evidence type="ECO:0000256" key="11">
    <source>
        <dbReference type="SAM" id="MobiDB-lite"/>
    </source>
</evidence>
<sequence length="1110" mass="122387">MSPIIIDVRIQTNEPNLLLMSEEEAKRSIVVSKIPATTSAESVVIHFQKKGNGGGELDRIHVSKDGTAVITFEKSEVVATVLQESHTIEGSSPQLKVCRFVPDHPVEVFQRVKARVDFGKFNISLETSHNALKVMKNDAKVECSSKPDSKEHFLDGTFDQINTAHNLLRDILKGGSEGRVGENQHVDRKINFSETSEKEAANNDFDSFEVQPLIMKLLHRVYETRLKEIKDVHGVNIIWEENANLVQICPATTASETCHKGSEEFISLYQDLYPKMRREEIELEPSDSRELAIEDIRNLEAENNVVIEMKENKLVVYAEETNISVAVQTLKKTLGLLPGNRKGTRRGLRNTKSKNSFQNIPSAQVLSQGLTNGLKLSLYQSDITDEIVDAIVNAANEWLQHGGGVAAAIVRKGGRIIQEESNRIMAQRSRCPLRVGDAVHTGAGTLPCKFVIHTVGPRWDDFDKDRCVSLLHLACIKSLCLAAQLELCSIALPPISSGIFGMPKDICAQVMFAAVEEFSCSVEAEFSTLREIRIVIIDDETINVFYEEFLKRYTSQVPTQTNTVRNEGEPQSPSNISSNVNKPPLPSETRSEDSHEGHAKENNEAKFPQGDQPSKGNSHPSGQISKAFEEDNKSELHTSTGIEALNVEIPTHGVDSEQGSKTPETSKEESANTTSKPSMGKGKSHLAIRFPDKPGEKGKPKAEADTRNIEHDTNVGNDSTNAFPPGMAVTEEGKRLAEAVSEAVSEDSNANHPSPTDKETGKEVDESGNQTLTPRNQSEEEEPPARRPNSNQEEISGFKLSHNGSMTDPNRNCDGSTEESLSGGKQPQNDENTHIHRPEDEQRDAEMDMEVEQSISDEKQNDVTQPQNALASGQSLDISGRQTIQERQDPGGGDIHASGRRAGPDPASLLKMTKQPDMSFRDCALCMNQHRNPVYGRQCGHYFCKNCISCVIEKIGICPQCSQEKLFPGNQPFGYMAWRTDSQHSLPGYEGCGIVVLTFNFKGGIQGPDHTNPGERFSELFCSAYLPNNPAGLEVCNLLRRAFNGRLIFTIGRSPTTGENNKIVLNDIELKTSPIGGPAKCGYPDPSYLDRVKKQLADKGVTPLHRQTFV</sequence>
<dbReference type="Gene3D" id="3.30.390.130">
    <property type="match status" value="1"/>
</dbReference>
<dbReference type="InterPro" id="IPR002589">
    <property type="entry name" value="Macro_dom"/>
</dbReference>
<evidence type="ECO:0000256" key="1">
    <source>
        <dbReference type="ARBA" id="ARBA00000900"/>
    </source>
</evidence>
<accession>A0AAU9W3A0</accession>
<dbReference type="CDD" id="cd09633">
    <property type="entry name" value="Deltex_C"/>
    <property type="match status" value="1"/>
</dbReference>
<dbReference type="InterPro" id="IPR012677">
    <property type="entry name" value="Nucleotide-bd_a/b_plait_sf"/>
</dbReference>
<dbReference type="GO" id="GO:0016567">
    <property type="term" value="P:protein ubiquitination"/>
    <property type="evidence" value="ECO:0007669"/>
    <property type="project" value="InterPro"/>
</dbReference>
<keyword evidence="16" id="KW-1185">Reference proteome</keyword>
<dbReference type="SUPFAM" id="SSF54928">
    <property type="entry name" value="RNA-binding domain, RBD"/>
    <property type="match status" value="1"/>
</dbReference>
<comment type="pathway">
    <text evidence="2">Protein modification; protein ubiquitination.</text>
</comment>
<feature type="domain" description="RRM" evidence="13">
    <location>
        <begin position="27"/>
        <end position="97"/>
    </location>
</feature>
<comment type="caution">
    <text evidence="15">The sequence shown here is derived from an EMBL/GenBank/DDBJ whole genome shotgun (WGS) entry which is preliminary data.</text>
</comment>
<keyword evidence="7 9" id="KW-0863">Zinc-finger</keyword>
<dbReference type="Proteomes" id="UP001159428">
    <property type="component" value="Unassembled WGS sequence"/>
</dbReference>
<dbReference type="SMART" id="SM00506">
    <property type="entry name" value="A1pp"/>
    <property type="match status" value="1"/>
</dbReference>
<dbReference type="InterPro" id="IPR048409">
    <property type="entry name" value="DTX3L_KH-like"/>
</dbReference>
<dbReference type="InterPro" id="IPR000504">
    <property type="entry name" value="RRM_dom"/>
</dbReference>
<feature type="compositionally biased region" description="Basic and acidic residues" evidence="11">
    <location>
        <begin position="589"/>
        <end position="604"/>
    </location>
</feature>
<dbReference type="Pfam" id="PF18102">
    <property type="entry name" value="DTC"/>
    <property type="match status" value="1"/>
</dbReference>
<evidence type="ECO:0000259" key="13">
    <source>
        <dbReference type="PROSITE" id="PS50102"/>
    </source>
</evidence>
<dbReference type="GO" id="GO:0061630">
    <property type="term" value="F:ubiquitin protein ligase activity"/>
    <property type="evidence" value="ECO:0007669"/>
    <property type="project" value="UniProtKB-EC"/>
</dbReference>
<keyword evidence="5" id="KW-0808">Transferase</keyword>
<dbReference type="CDD" id="cd02907">
    <property type="entry name" value="Macro_Af1521_BAL-like"/>
    <property type="match status" value="1"/>
</dbReference>
<dbReference type="InterPro" id="IPR001841">
    <property type="entry name" value="Znf_RING"/>
</dbReference>
<dbReference type="PANTHER" id="PTHR12622">
    <property type="entry name" value="DELTEX-RELATED"/>
    <property type="match status" value="1"/>
</dbReference>
<dbReference type="InterPro" id="IPR013083">
    <property type="entry name" value="Znf_RING/FYVE/PHD"/>
</dbReference>
<name>A0AAU9W3A0_9CNID</name>
<feature type="compositionally biased region" description="Basic and acidic residues" evidence="11">
    <location>
        <begin position="831"/>
        <end position="846"/>
    </location>
</feature>
<dbReference type="SUPFAM" id="SSF52949">
    <property type="entry name" value="Macro domain-like"/>
    <property type="match status" value="1"/>
</dbReference>
<dbReference type="InterPro" id="IPR039399">
    <property type="entry name" value="Deltex_C_sf"/>
</dbReference>
<evidence type="ECO:0000313" key="16">
    <source>
        <dbReference type="Proteomes" id="UP001159428"/>
    </source>
</evidence>
<keyword evidence="8" id="KW-0862">Zinc</keyword>
<organism evidence="15 16">
    <name type="scientific">Pocillopora meandrina</name>
    <dbReference type="NCBI Taxonomy" id="46732"/>
    <lineage>
        <taxon>Eukaryota</taxon>
        <taxon>Metazoa</taxon>
        <taxon>Cnidaria</taxon>
        <taxon>Anthozoa</taxon>
        <taxon>Hexacorallia</taxon>
        <taxon>Scleractinia</taxon>
        <taxon>Astrocoeniina</taxon>
        <taxon>Pocilloporidae</taxon>
        <taxon>Pocillopora</taxon>
    </lineage>
</organism>